<dbReference type="RefSeq" id="WP_055285690.1">
    <property type="nucleotide sequence ID" value="NZ_CYYP01000004.1"/>
</dbReference>
<accession>A0A173ZGI9</accession>
<evidence type="ECO:0000313" key="2">
    <source>
        <dbReference type="Proteomes" id="UP000095468"/>
    </source>
</evidence>
<proteinExistence type="predicted"/>
<evidence type="ECO:0000313" key="1">
    <source>
        <dbReference type="EMBL" id="CUN74328.1"/>
    </source>
</evidence>
<reference evidence="1 2" key="1">
    <citation type="submission" date="2015-09" db="EMBL/GenBank/DDBJ databases">
        <authorList>
            <consortium name="Pathogen Informatics"/>
        </authorList>
    </citation>
    <scope>NUCLEOTIDE SEQUENCE [LARGE SCALE GENOMIC DNA]</scope>
    <source>
        <strain evidence="1 2">2789STDY5608823</strain>
    </source>
</reference>
<gene>
    <name evidence="1" type="ORF">ERS852381_00610</name>
</gene>
<sequence>MTDHVLDRAQLAEAVGNDIADMAHFWMLRKFQFLEPAREQFEIIVDPWLSYCTEPSQNEIMAYNMAFTDWLLFERPYRHGKTLLELYVDEPPASLSPASLRRLEQVRDTQYFSRFGILDKDPANGMVALKDTRADRRFDVYDPHIVQKEHWSDGAIAVRLACIDDVWLTAGQLYLYDIARLSDTAVDGPGAVHPEDLQDGFDTSCVSFFLRLVRDIMGAQGRYVKSLNIYEQEWE</sequence>
<dbReference type="Proteomes" id="UP000095468">
    <property type="component" value="Unassembled WGS sequence"/>
</dbReference>
<protein>
    <submittedName>
        <fullName evidence="1">Uncharacterized protein</fullName>
    </submittedName>
</protein>
<dbReference type="EMBL" id="CYYP01000004">
    <property type="protein sequence ID" value="CUN74328.1"/>
    <property type="molecule type" value="Genomic_DNA"/>
</dbReference>
<name>A0A173ZGI9_9ACTN</name>
<dbReference type="AlphaFoldDB" id="A0A173ZGI9"/>
<organism evidence="1 2">
    <name type="scientific">Collinsella aerofaciens</name>
    <dbReference type="NCBI Taxonomy" id="74426"/>
    <lineage>
        <taxon>Bacteria</taxon>
        <taxon>Bacillati</taxon>
        <taxon>Actinomycetota</taxon>
        <taxon>Coriobacteriia</taxon>
        <taxon>Coriobacteriales</taxon>
        <taxon>Coriobacteriaceae</taxon>
        <taxon>Collinsella</taxon>
    </lineage>
</organism>